<dbReference type="Gene3D" id="1.10.3680.10">
    <property type="entry name" value="TerB-like"/>
    <property type="match status" value="1"/>
</dbReference>
<evidence type="ECO:0000313" key="3">
    <source>
        <dbReference type="Proteomes" id="UP001279642"/>
    </source>
</evidence>
<dbReference type="Proteomes" id="UP001279642">
    <property type="component" value="Unassembled WGS sequence"/>
</dbReference>
<comment type="caution">
    <text evidence="2">The sequence shown here is derived from an EMBL/GenBank/DDBJ whole genome shotgun (WGS) entry which is preliminary data.</text>
</comment>
<evidence type="ECO:0000313" key="2">
    <source>
        <dbReference type="EMBL" id="MDY0881268.1"/>
    </source>
</evidence>
<dbReference type="InterPro" id="IPR007791">
    <property type="entry name" value="DjlA_N"/>
</dbReference>
<dbReference type="PRINTS" id="PR00625">
    <property type="entry name" value="JDOMAIN"/>
</dbReference>
<protein>
    <submittedName>
        <fullName evidence="2">TerB family tellurite resistance protein</fullName>
    </submittedName>
</protein>
<feature type="domain" description="J" evidence="1">
    <location>
        <begin position="184"/>
        <end position="248"/>
    </location>
</feature>
<dbReference type="CDD" id="cd07316">
    <property type="entry name" value="terB_like_DjlA"/>
    <property type="match status" value="1"/>
</dbReference>
<dbReference type="PROSITE" id="PS50076">
    <property type="entry name" value="DNAJ_2"/>
    <property type="match status" value="1"/>
</dbReference>
<proteinExistence type="predicted"/>
<organism evidence="2 3">
    <name type="scientific">Dongia soli</name>
    <dbReference type="NCBI Taxonomy" id="600628"/>
    <lineage>
        <taxon>Bacteria</taxon>
        <taxon>Pseudomonadati</taxon>
        <taxon>Pseudomonadota</taxon>
        <taxon>Alphaproteobacteria</taxon>
        <taxon>Rhodospirillales</taxon>
        <taxon>Dongiaceae</taxon>
        <taxon>Dongia</taxon>
    </lineage>
</organism>
<accession>A0ABU5E6T8</accession>
<keyword evidence="3" id="KW-1185">Reference proteome</keyword>
<dbReference type="InterPro" id="IPR001623">
    <property type="entry name" value="DnaJ_domain"/>
</dbReference>
<dbReference type="Pfam" id="PF05099">
    <property type="entry name" value="TerB"/>
    <property type="match status" value="1"/>
</dbReference>
<dbReference type="Gene3D" id="1.10.287.110">
    <property type="entry name" value="DnaJ domain"/>
    <property type="match status" value="1"/>
</dbReference>
<sequence>MSVWGKIIGGAAGFAIGGPIGALIGALAGHAVDVTVEHEQLPPPDSDSDDRSATRQVAFTVAAIALGAKMAKADGVVTRAEVDAFKEVFHVPPAELKNVARIFDLAKRDTFGFETYARQVARMFQPKHPVLEEMLDGLFHIARADGHVHEAELNYLQRVAEIFGFTEGDFARIREANVGPDKADPYTILGVTRETGNDDIKQAWRKLVRDNHPDKLIAQGLPADFVDLATEKLARINAAYDKIAKERGIN</sequence>
<dbReference type="SUPFAM" id="SSF158682">
    <property type="entry name" value="TerB-like"/>
    <property type="match status" value="1"/>
</dbReference>
<evidence type="ECO:0000259" key="1">
    <source>
        <dbReference type="PROSITE" id="PS50076"/>
    </source>
</evidence>
<reference evidence="2 3" key="1">
    <citation type="journal article" date="2016" name="Antonie Van Leeuwenhoek">
        <title>Dongia soli sp. nov., isolated from soil from Dokdo, Korea.</title>
        <authorList>
            <person name="Kim D.U."/>
            <person name="Lee H."/>
            <person name="Kim H."/>
            <person name="Kim S.G."/>
            <person name="Ka J.O."/>
        </authorList>
    </citation>
    <scope>NUCLEOTIDE SEQUENCE [LARGE SCALE GENOMIC DNA]</scope>
    <source>
        <strain evidence="2 3">D78</strain>
    </source>
</reference>
<dbReference type="CDD" id="cd06257">
    <property type="entry name" value="DnaJ"/>
    <property type="match status" value="1"/>
</dbReference>
<dbReference type="EMBL" id="JAXCLW010000001">
    <property type="protein sequence ID" value="MDY0881268.1"/>
    <property type="molecule type" value="Genomic_DNA"/>
</dbReference>
<dbReference type="RefSeq" id="WP_320506339.1">
    <property type="nucleotide sequence ID" value="NZ_JAXCLW010000001.1"/>
</dbReference>
<gene>
    <name evidence="2" type="ORF">SMD27_00285</name>
</gene>
<dbReference type="SMART" id="SM00271">
    <property type="entry name" value="DnaJ"/>
    <property type="match status" value="1"/>
</dbReference>
<name>A0ABU5E6T8_9PROT</name>
<dbReference type="InterPro" id="IPR036869">
    <property type="entry name" value="J_dom_sf"/>
</dbReference>
<dbReference type="SUPFAM" id="SSF46565">
    <property type="entry name" value="Chaperone J-domain"/>
    <property type="match status" value="1"/>
</dbReference>
<dbReference type="Pfam" id="PF00226">
    <property type="entry name" value="DnaJ"/>
    <property type="match status" value="1"/>
</dbReference>
<dbReference type="InterPro" id="IPR029024">
    <property type="entry name" value="TerB-like"/>
</dbReference>